<sequence>MRWQHQLVKRRAPIEVDRHPKVGFERHRRACGVSGQQATEVERLIGGFQGL</sequence>
<proteinExistence type="predicted"/>
<comment type="caution">
    <text evidence="1">The sequence shown here is derived from an EMBL/GenBank/DDBJ whole genome shotgun (WGS) entry which is preliminary data.</text>
</comment>
<protein>
    <submittedName>
        <fullName evidence="1">Uncharacterized protein</fullName>
    </submittedName>
</protein>
<name>A0A9D4K3J9_DREPO</name>
<reference evidence="1" key="1">
    <citation type="journal article" date="2019" name="bioRxiv">
        <title>The Genome of the Zebra Mussel, Dreissena polymorpha: A Resource for Invasive Species Research.</title>
        <authorList>
            <person name="McCartney M.A."/>
            <person name="Auch B."/>
            <person name="Kono T."/>
            <person name="Mallez S."/>
            <person name="Zhang Y."/>
            <person name="Obille A."/>
            <person name="Becker A."/>
            <person name="Abrahante J.E."/>
            <person name="Garbe J."/>
            <person name="Badalamenti J.P."/>
            <person name="Herman A."/>
            <person name="Mangelson H."/>
            <person name="Liachko I."/>
            <person name="Sullivan S."/>
            <person name="Sone E.D."/>
            <person name="Koren S."/>
            <person name="Silverstein K.A.T."/>
            <person name="Beckman K.B."/>
            <person name="Gohl D.M."/>
        </authorList>
    </citation>
    <scope>NUCLEOTIDE SEQUENCE</scope>
    <source>
        <strain evidence="1">Duluth1</strain>
        <tissue evidence="1">Whole animal</tissue>
    </source>
</reference>
<organism evidence="1 2">
    <name type="scientific">Dreissena polymorpha</name>
    <name type="common">Zebra mussel</name>
    <name type="synonym">Mytilus polymorpha</name>
    <dbReference type="NCBI Taxonomy" id="45954"/>
    <lineage>
        <taxon>Eukaryota</taxon>
        <taxon>Metazoa</taxon>
        <taxon>Spiralia</taxon>
        <taxon>Lophotrochozoa</taxon>
        <taxon>Mollusca</taxon>
        <taxon>Bivalvia</taxon>
        <taxon>Autobranchia</taxon>
        <taxon>Heteroconchia</taxon>
        <taxon>Euheterodonta</taxon>
        <taxon>Imparidentia</taxon>
        <taxon>Neoheterodontei</taxon>
        <taxon>Myida</taxon>
        <taxon>Dreissenoidea</taxon>
        <taxon>Dreissenidae</taxon>
        <taxon>Dreissena</taxon>
    </lineage>
</organism>
<evidence type="ECO:0000313" key="2">
    <source>
        <dbReference type="Proteomes" id="UP000828390"/>
    </source>
</evidence>
<gene>
    <name evidence="1" type="ORF">DPMN_105643</name>
</gene>
<dbReference type="Proteomes" id="UP000828390">
    <property type="component" value="Unassembled WGS sequence"/>
</dbReference>
<reference evidence="1" key="2">
    <citation type="submission" date="2020-11" db="EMBL/GenBank/DDBJ databases">
        <authorList>
            <person name="McCartney M.A."/>
            <person name="Auch B."/>
            <person name="Kono T."/>
            <person name="Mallez S."/>
            <person name="Becker A."/>
            <person name="Gohl D.M."/>
            <person name="Silverstein K.A.T."/>
            <person name="Koren S."/>
            <person name="Bechman K.B."/>
            <person name="Herman A."/>
            <person name="Abrahante J.E."/>
            <person name="Garbe J."/>
        </authorList>
    </citation>
    <scope>NUCLEOTIDE SEQUENCE</scope>
    <source>
        <strain evidence="1">Duluth1</strain>
        <tissue evidence="1">Whole animal</tissue>
    </source>
</reference>
<dbReference type="AlphaFoldDB" id="A0A9D4K3J9"/>
<evidence type="ECO:0000313" key="1">
    <source>
        <dbReference type="EMBL" id="KAH3832358.1"/>
    </source>
</evidence>
<accession>A0A9D4K3J9</accession>
<dbReference type="EMBL" id="JAIWYP010000004">
    <property type="protein sequence ID" value="KAH3832358.1"/>
    <property type="molecule type" value="Genomic_DNA"/>
</dbReference>
<keyword evidence="2" id="KW-1185">Reference proteome</keyword>